<dbReference type="Pfam" id="PF00964">
    <property type="entry name" value="Elicitin"/>
    <property type="match status" value="1"/>
</dbReference>
<sequence>MRVLALSLAVVAAALSTVQVDAASACNATENAALDTLIEPLKGLLAACKADTGYVMYPFTAYPANESQQIHVCSGRSCPTVYGKLLEDDKDKLPDCLVTIGSTPMTVTKFLGSICDKRPDTPVPSPTNTTSPAPTPTTATPKPKPSTTIPTPSSSKKPVASGSTSSSLEADSKSSGSSEEKDPEESSSSQDTDIDVTIPGEQSEPPSNPDVPLPSAATTVYVASMVAAVAGVAALTQ</sequence>
<dbReference type="SMART" id="SM01187">
    <property type="entry name" value="Elicitin"/>
    <property type="match status" value="1"/>
</dbReference>
<evidence type="ECO:0000256" key="2">
    <source>
        <dbReference type="ARBA" id="ARBA00009544"/>
    </source>
</evidence>
<dbReference type="InterPro" id="IPR002200">
    <property type="entry name" value="Elicitin"/>
</dbReference>
<dbReference type="AlphaFoldDB" id="A0A8K1CQ08"/>
<evidence type="ECO:0000313" key="9">
    <source>
        <dbReference type="Proteomes" id="UP000794436"/>
    </source>
</evidence>
<organism evidence="8 9">
    <name type="scientific">Pythium oligandrum</name>
    <name type="common">Mycoparasitic fungus</name>
    <dbReference type="NCBI Taxonomy" id="41045"/>
    <lineage>
        <taxon>Eukaryota</taxon>
        <taxon>Sar</taxon>
        <taxon>Stramenopiles</taxon>
        <taxon>Oomycota</taxon>
        <taxon>Peronosporomycetes</taxon>
        <taxon>Pythiales</taxon>
        <taxon>Pythiaceae</taxon>
        <taxon>Pythium</taxon>
    </lineage>
</organism>
<accession>A0A8K1CQ08</accession>
<evidence type="ECO:0000256" key="7">
    <source>
        <dbReference type="SAM" id="SignalP"/>
    </source>
</evidence>
<dbReference type="EMBL" id="SPLM01000004">
    <property type="protein sequence ID" value="TMW67405.1"/>
    <property type="molecule type" value="Genomic_DNA"/>
</dbReference>
<comment type="subcellular location">
    <subcellularLocation>
        <location evidence="1">Secreted</location>
    </subcellularLocation>
</comment>
<evidence type="ECO:0008006" key="10">
    <source>
        <dbReference type="Google" id="ProtNLM"/>
    </source>
</evidence>
<dbReference type="InterPro" id="IPR036470">
    <property type="entry name" value="Elicitin_sf"/>
</dbReference>
<keyword evidence="5" id="KW-1015">Disulfide bond</keyword>
<dbReference type="SUPFAM" id="SSF48647">
    <property type="entry name" value="Fungal elicitin"/>
    <property type="match status" value="1"/>
</dbReference>
<dbReference type="GO" id="GO:0005576">
    <property type="term" value="C:extracellular region"/>
    <property type="evidence" value="ECO:0007669"/>
    <property type="project" value="UniProtKB-SubCell"/>
</dbReference>
<evidence type="ECO:0000256" key="5">
    <source>
        <dbReference type="ARBA" id="ARBA00023157"/>
    </source>
</evidence>
<evidence type="ECO:0000256" key="4">
    <source>
        <dbReference type="ARBA" id="ARBA00022978"/>
    </source>
</evidence>
<comment type="similarity">
    <text evidence="2">Belongs to the elicitin family.</text>
</comment>
<protein>
    <recommendedName>
        <fullName evidence="10">Elicitin-like protein</fullName>
    </recommendedName>
</protein>
<proteinExistence type="inferred from homology"/>
<evidence type="ECO:0000256" key="6">
    <source>
        <dbReference type="SAM" id="MobiDB-lite"/>
    </source>
</evidence>
<dbReference type="GO" id="GO:0052040">
    <property type="term" value="P:symbiont-mediated perturbation of host programmed cell death"/>
    <property type="evidence" value="ECO:0007669"/>
    <property type="project" value="UniProtKB-KW"/>
</dbReference>
<keyword evidence="9" id="KW-1185">Reference proteome</keyword>
<comment type="caution">
    <text evidence="8">The sequence shown here is derived from an EMBL/GenBank/DDBJ whole genome shotgun (WGS) entry which is preliminary data.</text>
</comment>
<gene>
    <name evidence="8" type="ORF">Poli38472_011025</name>
</gene>
<feature type="signal peptide" evidence="7">
    <location>
        <begin position="1"/>
        <end position="22"/>
    </location>
</feature>
<feature type="region of interest" description="Disordered" evidence="6">
    <location>
        <begin position="118"/>
        <end position="214"/>
    </location>
</feature>
<feature type="compositionally biased region" description="Low complexity" evidence="6">
    <location>
        <begin position="126"/>
        <end position="177"/>
    </location>
</feature>
<keyword evidence="3" id="KW-0964">Secreted</keyword>
<evidence type="ECO:0000256" key="1">
    <source>
        <dbReference type="ARBA" id="ARBA00004613"/>
    </source>
</evidence>
<keyword evidence="7" id="KW-0732">Signal</keyword>
<evidence type="ECO:0000313" key="8">
    <source>
        <dbReference type="EMBL" id="TMW67405.1"/>
    </source>
</evidence>
<reference evidence="8" key="1">
    <citation type="submission" date="2019-03" db="EMBL/GenBank/DDBJ databases">
        <title>Long read genome sequence of the mycoparasitic Pythium oligandrum ATCC 38472 isolated from sugarbeet rhizosphere.</title>
        <authorList>
            <person name="Gaulin E."/>
        </authorList>
    </citation>
    <scope>NUCLEOTIDE SEQUENCE</scope>
    <source>
        <strain evidence="8">ATCC 38472_TT</strain>
    </source>
</reference>
<evidence type="ECO:0000256" key="3">
    <source>
        <dbReference type="ARBA" id="ARBA00022525"/>
    </source>
</evidence>
<feature type="chain" id="PRO_5035431017" description="Elicitin-like protein" evidence="7">
    <location>
        <begin position="23"/>
        <end position="237"/>
    </location>
</feature>
<dbReference type="Proteomes" id="UP000794436">
    <property type="component" value="Unassembled WGS sequence"/>
</dbReference>
<dbReference type="Gene3D" id="1.10.239.10">
    <property type="entry name" value="Elicitin domain"/>
    <property type="match status" value="1"/>
</dbReference>
<name>A0A8K1CQ08_PYTOL</name>
<keyword evidence="4" id="KW-0928">Hypersensitive response elicitation</keyword>